<feature type="coiled-coil region" evidence="1">
    <location>
        <begin position="229"/>
        <end position="270"/>
    </location>
</feature>
<keyword evidence="1" id="KW-0175">Coiled coil</keyword>
<evidence type="ECO:0000313" key="3">
    <source>
        <dbReference type="Proteomes" id="UP001153678"/>
    </source>
</evidence>
<name>A0A9W4T5K0_9GLOM</name>
<reference evidence="2" key="1">
    <citation type="submission" date="2022-08" db="EMBL/GenBank/DDBJ databases">
        <authorList>
            <person name="Kallberg Y."/>
            <person name="Tangrot J."/>
            <person name="Rosling A."/>
        </authorList>
    </citation>
    <scope>NUCLEOTIDE SEQUENCE</scope>
    <source>
        <strain evidence="2">Wild A</strain>
    </source>
</reference>
<organism evidence="2 3">
    <name type="scientific">Funneliformis geosporum</name>
    <dbReference type="NCBI Taxonomy" id="1117311"/>
    <lineage>
        <taxon>Eukaryota</taxon>
        <taxon>Fungi</taxon>
        <taxon>Fungi incertae sedis</taxon>
        <taxon>Mucoromycota</taxon>
        <taxon>Glomeromycotina</taxon>
        <taxon>Glomeromycetes</taxon>
        <taxon>Glomerales</taxon>
        <taxon>Glomeraceae</taxon>
        <taxon>Funneliformis</taxon>
    </lineage>
</organism>
<gene>
    <name evidence="2" type="ORF">FWILDA_LOCUS15959</name>
</gene>
<evidence type="ECO:0000313" key="2">
    <source>
        <dbReference type="EMBL" id="CAI2193208.1"/>
    </source>
</evidence>
<dbReference type="EMBL" id="CAMKVN010009224">
    <property type="protein sequence ID" value="CAI2193208.1"/>
    <property type="molecule type" value="Genomic_DNA"/>
</dbReference>
<dbReference type="AlphaFoldDB" id="A0A9W4T5K0"/>
<proteinExistence type="predicted"/>
<accession>A0A9W4T5K0</accession>
<sequence>PSCFTNEQQVQALQRLLRILDLNDWLELARKIDPTNYDPLPYQLIRKRTISRLQQLIQSFSSPAFGALATETIPLSEISALCAKLDYFRSYSYLIPERTEDIEKTYQQLGEKLKVYQAYQFSRKPKYKLINIFLMPELNINNPKIKQLKELIEKEKKAVMEQVGACLTELVLNTIPSINQTNFAENFYNTYNELLTRLCAFLEEDLSTLLNDLDSNLESRTSIDYRPQIHRLETQVEDYRAELNEFHRTNTELKTENDTLKIELKKRQENNDAKWKRISNELDCLKAEKEKYLFQLKD</sequence>
<feature type="non-terminal residue" evidence="2">
    <location>
        <position position="298"/>
    </location>
</feature>
<evidence type="ECO:0000256" key="1">
    <source>
        <dbReference type="SAM" id="Coils"/>
    </source>
</evidence>
<dbReference type="Proteomes" id="UP001153678">
    <property type="component" value="Unassembled WGS sequence"/>
</dbReference>
<comment type="caution">
    <text evidence="2">The sequence shown here is derived from an EMBL/GenBank/DDBJ whole genome shotgun (WGS) entry which is preliminary data.</text>
</comment>
<keyword evidence="3" id="KW-1185">Reference proteome</keyword>
<protein>
    <submittedName>
        <fullName evidence="2">15738_t:CDS:1</fullName>
    </submittedName>
</protein>